<protein>
    <submittedName>
        <fullName evidence="1">Uncharacterized protein</fullName>
    </submittedName>
</protein>
<geneLocation type="plasmid" evidence="1 2">
    <name>p-SCP1</name>
</geneLocation>
<name>A0ABX7FDQ2_9RHOB</name>
<proteinExistence type="predicted"/>
<dbReference type="RefSeq" id="WP_156145645.1">
    <property type="nucleotide sequence ID" value="NZ_CP047167.1"/>
</dbReference>
<sequence>MTETGMVLLRPPGTGQPGMDGEAMRGWDGLQLRNGMHLALRSAGGPQWLDGVFATRAVTMAKGTALPFVGTRWKCVTVPGQPGLWRLVCQNHDDYCLGADAPAVRLEKSDPDHVLTGLQWLLYRRGDHMMIRSRGGDWLGCKRGSAFCAPLDDLDDPRHHWIPETYW</sequence>
<evidence type="ECO:0000313" key="1">
    <source>
        <dbReference type="EMBL" id="QRF68629.1"/>
    </source>
</evidence>
<keyword evidence="2" id="KW-1185">Reference proteome</keyword>
<gene>
    <name evidence="1" type="ORF">GQA70_19780</name>
</gene>
<evidence type="ECO:0000313" key="2">
    <source>
        <dbReference type="Proteomes" id="UP000596387"/>
    </source>
</evidence>
<keyword evidence="1" id="KW-0614">Plasmid</keyword>
<dbReference type="EMBL" id="CP047167">
    <property type="protein sequence ID" value="QRF68629.1"/>
    <property type="molecule type" value="Genomic_DNA"/>
</dbReference>
<accession>A0ABX7FDQ2</accession>
<organism evidence="1 2">
    <name type="scientific">Ponticoccus alexandrii</name>
    <dbReference type="NCBI Taxonomy" id="1943633"/>
    <lineage>
        <taxon>Bacteria</taxon>
        <taxon>Pseudomonadati</taxon>
        <taxon>Pseudomonadota</taxon>
        <taxon>Alphaproteobacteria</taxon>
        <taxon>Rhodobacterales</taxon>
        <taxon>Roseobacteraceae</taxon>
        <taxon>Ponticoccus</taxon>
    </lineage>
</organism>
<reference evidence="1 2" key="1">
    <citation type="submission" date="2019-12" db="EMBL/GenBank/DDBJ databases">
        <title>Complete Genome Sequence of a Quorum-Sensing Bacterium,Rhodobacteraceae bacterium C31, Isolated from a marine microalgae symbiotic bacteria.</title>
        <authorList>
            <person name="Zhang Y."/>
        </authorList>
    </citation>
    <scope>NUCLEOTIDE SEQUENCE [LARGE SCALE GENOMIC DNA]</scope>
    <source>
        <strain evidence="1 2">C31</strain>
        <plasmid evidence="1 2">p-SCP1</plasmid>
    </source>
</reference>
<dbReference type="Proteomes" id="UP000596387">
    <property type="component" value="Plasmid p-SCP1"/>
</dbReference>